<evidence type="ECO:0000256" key="5">
    <source>
        <dbReference type="ARBA" id="ARBA00023110"/>
    </source>
</evidence>
<evidence type="ECO:0000256" key="8">
    <source>
        <dbReference type="ARBA" id="ARBA00037071"/>
    </source>
</evidence>
<evidence type="ECO:0000313" key="12">
    <source>
        <dbReference type="EMBL" id="KGE04620.1"/>
    </source>
</evidence>
<gene>
    <name evidence="12" type="ORF">HRUBRA_00779</name>
</gene>
<sequence length="160" mass="17541">MDIQRRTVVSFHYTLRDSKDEELETSRGGNPTVYLHGAANILPGLERALNGRTEGDVLTVSLDAADAYGPRDPQKQQRVPVKHLLYQGRLRPGMLVQVNTAEGQRPATVLKVGKFSADLDTNHPLAGRDLVFDIEIVGVREATEEEIAHGHAHGPGGHQH</sequence>
<comment type="similarity">
    <text evidence="3 10">Belongs to the FKBP-type PPIase family.</text>
</comment>
<dbReference type="Gene3D" id="3.10.50.40">
    <property type="match status" value="1"/>
</dbReference>
<organism evidence="12 13">
    <name type="scientific">Pseudohaliea rubra DSM 19751</name>
    <dbReference type="NCBI Taxonomy" id="1265313"/>
    <lineage>
        <taxon>Bacteria</taxon>
        <taxon>Pseudomonadati</taxon>
        <taxon>Pseudomonadota</taxon>
        <taxon>Gammaproteobacteria</taxon>
        <taxon>Cellvibrionales</taxon>
        <taxon>Halieaceae</taxon>
        <taxon>Pseudohaliea</taxon>
    </lineage>
</organism>
<evidence type="ECO:0000256" key="4">
    <source>
        <dbReference type="ARBA" id="ARBA00022490"/>
    </source>
</evidence>
<protein>
    <recommendedName>
        <fullName evidence="10">Peptidyl-prolyl cis-trans isomerase</fullName>
        <ecNumber evidence="10">5.2.1.8</ecNumber>
    </recommendedName>
</protein>
<keyword evidence="4" id="KW-0963">Cytoplasm</keyword>
<keyword evidence="5 9" id="KW-0697">Rotamase</keyword>
<evidence type="ECO:0000256" key="6">
    <source>
        <dbReference type="ARBA" id="ARBA00023186"/>
    </source>
</evidence>
<evidence type="ECO:0000256" key="2">
    <source>
        <dbReference type="ARBA" id="ARBA00004496"/>
    </source>
</evidence>
<dbReference type="InterPro" id="IPR001179">
    <property type="entry name" value="PPIase_FKBP_dom"/>
</dbReference>
<dbReference type="PANTHER" id="PTHR47861">
    <property type="entry name" value="FKBP-TYPE PEPTIDYL-PROLYL CIS-TRANS ISOMERASE SLYD"/>
    <property type="match status" value="1"/>
</dbReference>
<dbReference type="eggNOG" id="COG1047">
    <property type="taxonomic scope" value="Bacteria"/>
</dbReference>
<accession>A0A095VTE4</accession>
<dbReference type="GO" id="GO:0003755">
    <property type="term" value="F:peptidyl-prolyl cis-trans isomerase activity"/>
    <property type="evidence" value="ECO:0007669"/>
    <property type="project" value="UniProtKB-UniRule"/>
</dbReference>
<dbReference type="SUPFAM" id="SSF54534">
    <property type="entry name" value="FKBP-like"/>
    <property type="match status" value="1"/>
</dbReference>
<name>A0A095VTE4_9GAMM</name>
<comment type="caution">
    <text evidence="12">The sequence shown here is derived from an EMBL/GenBank/DDBJ whole genome shotgun (WGS) entry which is preliminary data.</text>
</comment>
<evidence type="ECO:0000256" key="1">
    <source>
        <dbReference type="ARBA" id="ARBA00000971"/>
    </source>
</evidence>
<comment type="function">
    <text evidence="8">Also involved in hydrogenase metallocenter assembly, probably by participating in the nickel insertion step. This function in hydrogenase biosynthesis requires chaperone activity and the presence of the metal-binding domain, but not PPIase activity.</text>
</comment>
<evidence type="ECO:0000256" key="9">
    <source>
        <dbReference type="PROSITE-ProRule" id="PRU00277"/>
    </source>
</evidence>
<evidence type="ECO:0000256" key="7">
    <source>
        <dbReference type="ARBA" id="ARBA00023235"/>
    </source>
</evidence>
<evidence type="ECO:0000313" key="13">
    <source>
        <dbReference type="Proteomes" id="UP000029640"/>
    </source>
</evidence>
<dbReference type="GO" id="GO:0042026">
    <property type="term" value="P:protein refolding"/>
    <property type="evidence" value="ECO:0007669"/>
    <property type="project" value="UniProtKB-ARBA"/>
</dbReference>
<dbReference type="EC" id="5.2.1.8" evidence="10"/>
<dbReference type="OrthoDB" id="9808891at2"/>
<dbReference type="GO" id="GO:0005737">
    <property type="term" value="C:cytoplasm"/>
    <property type="evidence" value="ECO:0007669"/>
    <property type="project" value="UniProtKB-SubCell"/>
</dbReference>
<dbReference type="Proteomes" id="UP000029640">
    <property type="component" value="Unassembled WGS sequence"/>
</dbReference>
<dbReference type="PANTHER" id="PTHR47861:SF3">
    <property type="entry name" value="FKBP-TYPE PEPTIDYL-PROLYL CIS-TRANS ISOMERASE SLYD"/>
    <property type="match status" value="1"/>
</dbReference>
<dbReference type="EMBL" id="AUVB01000023">
    <property type="protein sequence ID" value="KGE04620.1"/>
    <property type="molecule type" value="Genomic_DNA"/>
</dbReference>
<dbReference type="AlphaFoldDB" id="A0A095VTE4"/>
<keyword evidence="13" id="KW-1185">Reference proteome</keyword>
<comment type="catalytic activity">
    <reaction evidence="1 9 10">
        <text>[protein]-peptidylproline (omega=180) = [protein]-peptidylproline (omega=0)</text>
        <dbReference type="Rhea" id="RHEA:16237"/>
        <dbReference type="Rhea" id="RHEA-COMP:10747"/>
        <dbReference type="Rhea" id="RHEA-COMP:10748"/>
        <dbReference type="ChEBI" id="CHEBI:83833"/>
        <dbReference type="ChEBI" id="CHEBI:83834"/>
        <dbReference type="EC" id="5.2.1.8"/>
    </reaction>
</comment>
<evidence type="ECO:0000256" key="10">
    <source>
        <dbReference type="RuleBase" id="RU003915"/>
    </source>
</evidence>
<dbReference type="STRING" id="1265313.HRUBRA_00779"/>
<evidence type="ECO:0000256" key="3">
    <source>
        <dbReference type="ARBA" id="ARBA00006577"/>
    </source>
</evidence>
<dbReference type="HOGENOM" id="CLU_098197_1_0_6"/>
<dbReference type="Pfam" id="PF00254">
    <property type="entry name" value="FKBP_C"/>
    <property type="match status" value="1"/>
</dbReference>
<dbReference type="PROSITE" id="PS50059">
    <property type="entry name" value="FKBP_PPIASE"/>
    <property type="match status" value="1"/>
</dbReference>
<dbReference type="PATRIC" id="fig|1265313.6.peg.774"/>
<proteinExistence type="inferred from homology"/>
<dbReference type="RefSeq" id="WP_035516353.1">
    <property type="nucleotide sequence ID" value="NZ_KN234764.1"/>
</dbReference>
<keyword evidence="6" id="KW-0143">Chaperone</keyword>
<feature type="domain" description="PPIase FKBP-type" evidence="11">
    <location>
        <begin position="6"/>
        <end position="80"/>
    </location>
</feature>
<evidence type="ECO:0000259" key="11">
    <source>
        <dbReference type="PROSITE" id="PS50059"/>
    </source>
</evidence>
<keyword evidence="7 9" id="KW-0413">Isomerase</keyword>
<reference evidence="12 13" key="1">
    <citation type="journal article" date="2014" name="Genome Announc.">
        <title>Genome Sequence of Gammaproteobacterial Pseudohaliea rubra Type Strain DSM 19751, Isolated from Coastal Seawater of the Mediterranean Sea.</title>
        <authorList>
            <person name="Spring S."/>
            <person name="Fiebig A."/>
            <person name="Riedel T."/>
            <person name="Goker M."/>
            <person name="Klenk H.P."/>
        </authorList>
    </citation>
    <scope>NUCLEOTIDE SEQUENCE [LARGE SCALE GENOMIC DNA]</scope>
    <source>
        <strain evidence="12 13">DSM 19751</strain>
    </source>
</reference>
<comment type="subcellular location">
    <subcellularLocation>
        <location evidence="2">Cytoplasm</location>
    </subcellularLocation>
</comment>
<dbReference type="InterPro" id="IPR046357">
    <property type="entry name" value="PPIase_dom_sf"/>
</dbReference>